<feature type="disulfide bond" evidence="15">
    <location>
        <begin position="43"/>
        <end position="50"/>
    </location>
</feature>
<evidence type="ECO:0000259" key="18">
    <source>
        <dbReference type="PROSITE" id="PS52012"/>
    </source>
</evidence>
<dbReference type="OMA" id="ISMMESC"/>
<evidence type="ECO:0000256" key="15">
    <source>
        <dbReference type="PROSITE-ProRule" id="PRU01356"/>
    </source>
</evidence>
<evidence type="ECO:0000256" key="9">
    <source>
        <dbReference type="ARBA" id="ARBA00022729"/>
    </source>
</evidence>
<evidence type="ECO:0000256" key="7">
    <source>
        <dbReference type="ARBA" id="ARBA00022622"/>
    </source>
</evidence>
<keyword evidence="8 15" id="KW-0479">Metal-binding</keyword>
<dbReference type="GO" id="GO:0005886">
    <property type="term" value="C:plasma membrane"/>
    <property type="evidence" value="ECO:0007669"/>
    <property type="project" value="UniProtKB-SubCell"/>
</dbReference>
<dbReference type="GO" id="GO:0046872">
    <property type="term" value="F:metal ion binding"/>
    <property type="evidence" value="ECO:0007669"/>
    <property type="project" value="UniProtKB-UniRule"/>
</dbReference>
<dbReference type="GO" id="GO:0098552">
    <property type="term" value="C:side of membrane"/>
    <property type="evidence" value="ECO:0007669"/>
    <property type="project" value="UniProtKB-KW"/>
</dbReference>
<keyword evidence="11" id="KW-0472">Membrane</keyword>
<evidence type="ECO:0000256" key="13">
    <source>
        <dbReference type="ARBA" id="ARBA00023180"/>
    </source>
</evidence>
<dbReference type="OrthoDB" id="2496787at2759"/>
<dbReference type="GO" id="GO:0005576">
    <property type="term" value="C:extracellular region"/>
    <property type="evidence" value="ECO:0007669"/>
    <property type="project" value="UniProtKB-SubCell"/>
</dbReference>
<comment type="similarity">
    <text evidence="3">Belongs to the RBT5 family.</text>
</comment>
<feature type="disulfide bond" evidence="15">
    <location>
        <begin position="29"/>
        <end position="69"/>
    </location>
</feature>
<organism evidence="19 20">
    <name type="scientific">Dactylellina haptotyla (strain CBS 200.50)</name>
    <name type="common">Nematode-trapping fungus</name>
    <name type="synonym">Monacrosporium haptotylum</name>
    <dbReference type="NCBI Taxonomy" id="1284197"/>
    <lineage>
        <taxon>Eukaryota</taxon>
        <taxon>Fungi</taxon>
        <taxon>Dikarya</taxon>
        <taxon>Ascomycota</taxon>
        <taxon>Pezizomycotina</taxon>
        <taxon>Orbiliomycetes</taxon>
        <taxon>Orbiliales</taxon>
        <taxon>Orbiliaceae</taxon>
        <taxon>Dactylellina</taxon>
    </lineage>
</organism>
<gene>
    <name evidence="19" type="ORF">H072_10045</name>
</gene>
<keyword evidence="6 15" id="KW-0349">Heme</keyword>
<evidence type="ECO:0000256" key="4">
    <source>
        <dbReference type="ARBA" id="ARBA00022475"/>
    </source>
</evidence>
<evidence type="ECO:0000256" key="2">
    <source>
        <dbReference type="ARBA" id="ARBA00004613"/>
    </source>
</evidence>
<keyword evidence="20" id="KW-1185">Reference proteome</keyword>
<keyword evidence="4" id="KW-1003">Cell membrane</keyword>
<dbReference type="Pfam" id="PF05730">
    <property type="entry name" value="CFEM"/>
    <property type="match status" value="1"/>
</dbReference>
<protein>
    <recommendedName>
        <fullName evidence="18">CFEM domain-containing protein</fullName>
    </recommendedName>
</protein>
<dbReference type="InterPro" id="IPR051735">
    <property type="entry name" value="CFEM_domain"/>
</dbReference>
<keyword evidence="5" id="KW-0964">Secreted</keyword>
<dbReference type="EMBL" id="AQGS01000906">
    <property type="protein sequence ID" value="EPS36445.1"/>
    <property type="molecule type" value="Genomic_DNA"/>
</dbReference>
<evidence type="ECO:0000256" key="6">
    <source>
        <dbReference type="ARBA" id="ARBA00022617"/>
    </source>
</evidence>
<dbReference type="PROSITE" id="PS52012">
    <property type="entry name" value="CFEM"/>
    <property type="match status" value="1"/>
</dbReference>
<reference evidence="20" key="2">
    <citation type="submission" date="2013-04" db="EMBL/GenBank/DDBJ databases">
        <title>Genomic mechanisms accounting for the adaptation to parasitism in nematode-trapping fungi.</title>
        <authorList>
            <person name="Ahren D.G."/>
        </authorList>
    </citation>
    <scope>NUCLEOTIDE SEQUENCE [LARGE SCALE GENOMIC DNA]</scope>
    <source>
        <strain evidence="20">CBS 200.50</strain>
    </source>
</reference>
<dbReference type="AlphaFoldDB" id="S8A0D9"/>
<feature type="disulfide bond" evidence="15">
    <location>
        <begin position="52"/>
        <end position="85"/>
    </location>
</feature>
<evidence type="ECO:0000313" key="19">
    <source>
        <dbReference type="EMBL" id="EPS36445.1"/>
    </source>
</evidence>
<feature type="chain" id="PRO_5004547429" description="CFEM domain-containing protein" evidence="17">
    <location>
        <begin position="21"/>
        <end position="152"/>
    </location>
</feature>
<evidence type="ECO:0000256" key="12">
    <source>
        <dbReference type="ARBA" id="ARBA00023157"/>
    </source>
</evidence>
<keyword evidence="12 15" id="KW-1015">Disulfide bond</keyword>
<dbReference type="InterPro" id="IPR008427">
    <property type="entry name" value="Extracellular_membr_CFEM_dom"/>
</dbReference>
<sequence>MKTTSIITAITTLAVSTVSAQSLVAPPSCAIQCIMQLAPSSGCSNTDYACFCRSEVFATKFNGCVTSTCGNKDFLPTKTAVEALCGIGGVTVTLNLGSNTTTSFNSTTGTNSTNISSTGSPTPDKNASSRKAEISFAALGTSLVLGAVMLSI</sequence>
<keyword evidence="10 15" id="KW-0408">Iron</keyword>
<evidence type="ECO:0000256" key="1">
    <source>
        <dbReference type="ARBA" id="ARBA00004609"/>
    </source>
</evidence>
<evidence type="ECO:0000256" key="10">
    <source>
        <dbReference type="ARBA" id="ARBA00023004"/>
    </source>
</evidence>
<comment type="subcellular location">
    <subcellularLocation>
        <location evidence="1">Cell membrane</location>
        <topology evidence="1">Lipid-anchor</topology>
        <topology evidence="1">GPI-anchor</topology>
    </subcellularLocation>
    <subcellularLocation>
        <location evidence="2">Secreted</location>
    </subcellularLocation>
</comment>
<feature type="domain" description="CFEM" evidence="18">
    <location>
        <begin position="1"/>
        <end position="112"/>
    </location>
</feature>
<name>S8A0D9_DACHA</name>
<evidence type="ECO:0000256" key="3">
    <source>
        <dbReference type="ARBA" id="ARBA00010031"/>
    </source>
</evidence>
<reference evidence="19 20" key="1">
    <citation type="journal article" date="2013" name="PLoS Genet.">
        <title>Genomic mechanisms accounting for the adaptation to parasitism in nematode-trapping fungi.</title>
        <authorList>
            <person name="Meerupati T."/>
            <person name="Andersson K.M."/>
            <person name="Friman E."/>
            <person name="Kumar D."/>
            <person name="Tunlid A."/>
            <person name="Ahren D."/>
        </authorList>
    </citation>
    <scope>NUCLEOTIDE SEQUENCE [LARGE SCALE GENOMIC DNA]</scope>
    <source>
        <strain evidence="19 20">CBS 200.50</strain>
    </source>
</reference>
<evidence type="ECO:0000256" key="14">
    <source>
        <dbReference type="ARBA" id="ARBA00023288"/>
    </source>
</evidence>
<proteinExistence type="inferred from homology"/>
<evidence type="ECO:0000313" key="20">
    <source>
        <dbReference type="Proteomes" id="UP000015100"/>
    </source>
</evidence>
<evidence type="ECO:0000256" key="16">
    <source>
        <dbReference type="SAM" id="MobiDB-lite"/>
    </source>
</evidence>
<feature type="signal peptide" evidence="17">
    <location>
        <begin position="1"/>
        <end position="20"/>
    </location>
</feature>
<evidence type="ECO:0000256" key="5">
    <source>
        <dbReference type="ARBA" id="ARBA00022525"/>
    </source>
</evidence>
<dbReference type="PANTHER" id="PTHR37928">
    <property type="entry name" value="CFEM DOMAIN PROTEIN (AFU_ORTHOLOGUE AFUA_6G14090)"/>
    <property type="match status" value="1"/>
</dbReference>
<feature type="disulfide bond" evidence="15">
    <location>
        <begin position="33"/>
        <end position="64"/>
    </location>
</feature>
<keyword evidence="13" id="KW-0325">Glycoprotein</keyword>
<dbReference type="SMART" id="SM00747">
    <property type="entry name" value="CFEM"/>
    <property type="match status" value="1"/>
</dbReference>
<evidence type="ECO:0000256" key="11">
    <source>
        <dbReference type="ARBA" id="ARBA00023136"/>
    </source>
</evidence>
<keyword evidence="9 17" id="KW-0732">Signal</keyword>
<dbReference type="HOGENOM" id="CLU_063084_3_2_1"/>
<comment type="caution">
    <text evidence="19">The sequence shown here is derived from an EMBL/GenBank/DDBJ whole genome shotgun (WGS) entry which is preliminary data.</text>
</comment>
<accession>S8A0D9</accession>
<dbReference type="PANTHER" id="PTHR37928:SF2">
    <property type="entry name" value="GPI ANCHORED CFEM DOMAIN PROTEIN (AFU_ORTHOLOGUE AFUA_6G10580)"/>
    <property type="match status" value="1"/>
</dbReference>
<feature type="binding site" description="axial binding residue" evidence="15">
    <location>
        <position position="47"/>
    </location>
    <ligand>
        <name>heme</name>
        <dbReference type="ChEBI" id="CHEBI:30413"/>
    </ligand>
    <ligandPart>
        <name>Fe</name>
        <dbReference type="ChEBI" id="CHEBI:18248"/>
    </ligandPart>
</feature>
<feature type="region of interest" description="Disordered" evidence="16">
    <location>
        <begin position="105"/>
        <end position="127"/>
    </location>
</feature>
<keyword evidence="7" id="KW-0336">GPI-anchor</keyword>
<evidence type="ECO:0000256" key="17">
    <source>
        <dbReference type="SAM" id="SignalP"/>
    </source>
</evidence>
<evidence type="ECO:0000256" key="8">
    <source>
        <dbReference type="ARBA" id="ARBA00022723"/>
    </source>
</evidence>
<feature type="compositionally biased region" description="Low complexity" evidence="16">
    <location>
        <begin position="105"/>
        <end position="122"/>
    </location>
</feature>
<dbReference type="Proteomes" id="UP000015100">
    <property type="component" value="Unassembled WGS sequence"/>
</dbReference>
<dbReference type="STRING" id="1284197.S8A0D9"/>
<keyword evidence="14" id="KW-0449">Lipoprotein</keyword>